<dbReference type="InterPro" id="IPR032821">
    <property type="entry name" value="PKS_assoc"/>
</dbReference>
<dbReference type="Pfam" id="PF22621">
    <property type="entry name" value="CurL-like_PKS_C"/>
    <property type="match status" value="1"/>
</dbReference>
<feature type="domain" description="Carrier" evidence="7">
    <location>
        <begin position="467"/>
        <end position="542"/>
    </location>
</feature>
<dbReference type="PROSITE" id="PS00606">
    <property type="entry name" value="KS3_1"/>
    <property type="match status" value="1"/>
</dbReference>
<feature type="non-terminal residue" evidence="9">
    <location>
        <position position="1138"/>
    </location>
</feature>
<feature type="domain" description="Ketosynthase family 3 (KS3)" evidence="8">
    <location>
        <begin position="565"/>
        <end position="991"/>
    </location>
</feature>
<comment type="caution">
    <text evidence="9">The sequence shown here is derived from an EMBL/GenBank/DDBJ whole genome shotgun (WGS) entry which is preliminary data.</text>
</comment>
<dbReference type="CDD" id="cd00833">
    <property type="entry name" value="PKS"/>
    <property type="match status" value="1"/>
</dbReference>
<dbReference type="Pfam" id="PF02801">
    <property type="entry name" value="Ketoacyl-synt_C"/>
    <property type="match status" value="1"/>
</dbReference>
<dbReference type="Proteomes" id="UP000297948">
    <property type="component" value="Unassembled WGS sequence"/>
</dbReference>
<keyword evidence="4" id="KW-0045">Antibiotic biosynthesis</keyword>
<sequence>MPWVLSARDASALRAQADRLHTQLTAHPEPATADIGRALATTRTRFDQRAVLLTTDRSEALAGLRALADGDPHSPDLVLGTARPGHRVVFVFPGQGSQWRGMALELLETCPVFREHLHRCAEILARHVDWSLLDVLRTAPGAPELERTDVVQPALVAVMLSIAEVWRGYGVRPDAVVGTCLGEIAAAQVAGALSLEDALAVVARWSTEQARLYGHGDLASIVLPRAELAPLLSRWGGRLSIAGANGPRWTLVAGESAAVDELLTDLAARGVRARKTSNGVPTHSPRMDAIRDGLLTRLAPFGGRTGTVPFYSSVTGDLLDTAALDAAYWARNVSSEIRFAEAVGTLLAHGHTAFVEMSPHPLLTAGIQDTADSLDAGDRTVVVGSLRRDQGGLDRLLTSAAQLHVHGVPVDWTPAFPGPAGPRVDLPTYPFRAAAARPAAQADTAAGPHALPLARRIADAPVPEQERILRELIRAQVVFLLGRSATGGFAADRPFRELGFDSVTGVELRNRLGEATGLTLPVTLVFDHPTPSALVARLRATLLGVDPAGERTAGPARDEDPATDRDPIAIVAIGCRFPGGVRSPEDLWQLVADGRDAIGDFPTDRGWDTDRLYHPEPGTPGRTYVRHGGFLTDADRFDADFFGISPREALAMDPQQRVLLETAWEAFERAGIDPGTLRGSRTGVFVGAMAQDYGSPMDQPAPGADGHVLTGSTVSVLSGRLSYVYGLEGPAVTVDTACSSSLTALHLACQSLRRGESSLALAGGVAVMASPGMFVEFARQRGLAADGRCKAFSAAADGTAWGEGAGLLLLERLSDARRNGHRVLAVIRGSALNQDGASNGLSAPNGPSQQRLIDQTLAAAGLVSADVDAVEAHGTGTKLGDPIEAQALLATYGQDRDQDRPLWLGSLKSNIGHTQAAAGVAGVIKMVMAMRHGVLPRTLHVDAPSPHVDWSSGSVELLTEARAWPEAGRPRRAAVSSFGISGTNAHVIVEQAPAVEAAPVVEADGVGVVPWVVSGRGGAALRAQAGRLLAAVEGRPEWGIAEVGRSLAVSRAQLEQRAVVVGGDRAELLAGLRALAAGETAGAPQVVLGRNGAAGRPVFVFPGQGSQWAGMAVELLDSSAVFGEAMGECERALAPFVE</sequence>
<evidence type="ECO:0000256" key="4">
    <source>
        <dbReference type="ARBA" id="ARBA00023194"/>
    </source>
</evidence>
<reference evidence="9 10" key="1">
    <citation type="submission" date="2019-03" db="EMBL/GenBank/DDBJ databases">
        <authorList>
            <person name="Gonzalez-Pimentel J.L."/>
        </authorList>
    </citation>
    <scope>NUCLEOTIDE SEQUENCE [LARGE SCALE GENOMIC DNA]</scope>
    <source>
        <strain evidence="9 10">JCM 31289</strain>
    </source>
</reference>
<dbReference type="SMART" id="SM00825">
    <property type="entry name" value="PKS_KS"/>
    <property type="match status" value="1"/>
</dbReference>
<keyword evidence="3 9" id="KW-0808">Transferase</keyword>
<dbReference type="PROSITE" id="PS50075">
    <property type="entry name" value="CARRIER"/>
    <property type="match status" value="1"/>
</dbReference>
<dbReference type="InterPro" id="IPR016036">
    <property type="entry name" value="Malonyl_transacylase_ACP-bd"/>
</dbReference>
<organism evidence="9 10">
    <name type="scientific">Streptomyces palmae</name>
    <dbReference type="NCBI Taxonomy" id="1701085"/>
    <lineage>
        <taxon>Bacteria</taxon>
        <taxon>Bacillati</taxon>
        <taxon>Actinomycetota</taxon>
        <taxon>Actinomycetes</taxon>
        <taxon>Kitasatosporales</taxon>
        <taxon>Streptomycetaceae</taxon>
        <taxon>Streptomyces</taxon>
    </lineage>
</organism>
<dbReference type="SUPFAM" id="SSF47336">
    <property type="entry name" value="ACP-like"/>
    <property type="match status" value="1"/>
</dbReference>
<dbReference type="EMBL" id="SRID01000536">
    <property type="protein sequence ID" value="TGA86232.1"/>
    <property type="molecule type" value="Genomic_DNA"/>
</dbReference>
<dbReference type="InterPro" id="IPR016035">
    <property type="entry name" value="Acyl_Trfase/lysoPLipase"/>
</dbReference>
<evidence type="ECO:0000256" key="1">
    <source>
        <dbReference type="ARBA" id="ARBA00022450"/>
    </source>
</evidence>
<dbReference type="Pfam" id="PF16197">
    <property type="entry name" value="KAsynt_C_assoc"/>
    <property type="match status" value="1"/>
</dbReference>
<dbReference type="OrthoDB" id="9778690at2"/>
<gene>
    <name evidence="9" type="ORF">E4099_30525</name>
</gene>
<dbReference type="Gene3D" id="3.40.47.10">
    <property type="match status" value="1"/>
</dbReference>
<dbReference type="SUPFAM" id="SSF53901">
    <property type="entry name" value="Thiolase-like"/>
    <property type="match status" value="1"/>
</dbReference>
<dbReference type="InterPro" id="IPR014043">
    <property type="entry name" value="Acyl_transferase_dom"/>
</dbReference>
<dbReference type="Gene3D" id="3.30.70.3290">
    <property type="match status" value="1"/>
</dbReference>
<dbReference type="SUPFAM" id="SSF55048">
    <property type="entry name" value="Probable ACP-binding domain of malonyl-CoA ACP transacylase"/>
    <property type="match status" value="1"/>
</dbReference>
<name>A0A4Z0FXH9_9ACTN</name>
<dbReference type="GO" id="GO:0033068">
    <property type="term" value="P:macrolide biosynthetic process"/>
    <property type="evidence" value="ECO:0007669"/>
    <property type="project" value="UniProtKB-ARBA"/>
</dbReference>
<evidence type="ECO:0000259" key="8">
    <source>
        <dbReference type="PROSITE" id="PS52004"/>
    </source>
</evidence>
<dbReference type="PROSITE" id="PS00012">
    <property type="entry name" value="PHOSPHOPANTETHEINE"/>
    <property type="match status" value="1"/>
</dbReference>
<dbReference type="SMART" id="SM01294">
    <property type="entry name" value="PKS_PP_betabranch"/>
    <property type="match status" value="1"/>
</dbReference>
<accession>A0A4Z0FXH9</accession>
<dbReference type="InterPro" id="IPR016039">
    <property type="entry name" value="Thiolase-like"/>
</dbReference>
<dbReference type="PROSITE" id="PS52004">
    <property type="entry name" value="KS3_2"/>
    <property type="match status" value="1"/>
</dbReference>
<evidence type="ECO:0000313" key="9">
    <source>
        <dbReference type="EMBL" id="TGA86232.1"/>
    </source>
</evidence>
<evidence type="ECO:0000256" key="3">
    <source>
        <dbReference type="ARBA" id="ARBA00022679"/>
    </source>
</evidence>
<dbReference type="GO" id="GO:0031177">
    <property type="term" value="F:phosphopantetheine binding"/>
    <property type="evidence" value="ECO:0007669"/>
    <property type="project" value="InterPro"/>
</dbReference>
<keyword evidence="6 9" id="KW-0012">Acyltransferase</keyword>
<dbReference type="GO" id="GO:0004312">
    <property type="term" value="F:fatty acid synthase activity"/>
    <property type="evidence" value="ECO:0007669"/>
    <property type="project" value="TreeGrafter"/>
</dbReference>
<dbReference type="AlphaFoldDB" id="A0A4Z0FXH9"/>
<dbReference type="GO" id="GO:0006633">
    <property type="term" value="P:fatty acid biosynthetic process"/>
    <property type="evidence" value="ECO:0007669"/>
    <property type="project" value="InterPro"/>
</dbReference>
<evidence type="ECO:0000313" key="10">
    <source>
        <dbReference type="Proteomes" id="UP000297948"/>
    </source>
</evidence>
<dbReference type="Gene3D" id="1.10.1200.10">
    <property type="entry name" value="ACP-like"/>
    <property type="match status" value="1"/>
</dbReference>
<dbReference type="SUPFAM" id="SSF52151">
    <property type="entry name" value="FabD/lysophospholipase-like"/>
    <property type="match status" value="2"/>
</dbReference>
<dbReference type="InterPro" id="IPR006162">
    <property type="entry name" value="Ppantetheine_attach_site"/>
</dbReference>
<dbReference type="InterPro" id="IPR009081">
    <property type="entry name" value="PP-bd_ACP"/>
</dbReference>
<dbReference type="InterPro" id="IPR020841">
    <property type="entry name" value="PKS_Beta-ketoAc_synthase_dom"/>
</dbReference>
<dbReference type="SMART" id="SM00827">
    <property type="entry name" value="PKS_AT"/>
    <property type="match status" value="1"/>
</dbReference>
<dbReference type="InterPro" id="IPR036736">
    <property type="entry name" value="ACP-like_sf"/>
</dbReference>
<evidence type="ECO:0000256" key="2">
    <source>
        <dbReference type="ARBA" id="ARBA00022553"/>
    </source>
</evidence>
<dbReference type="InterPro" id="IPR020806">
    <property type="entry name" value="PKS_PP-bd"/>
</dbReference>
<keyword evidence="5" id="KW-0511">Multifunctional enzyme</keyword>
<dbReference type="Pfam" id="PF00550">
    <property type="entry name" value="PP-binding"/>
    <property type="match status" value="1"/>
</dbReference>
<dbReference type="InterPro" id="IPR018201">
    <property type="entry name" value="Ketoacyl_synth_AS"/>
</dbReference>
<dbReference type="PANTHER" id="PTHR43775:SF51">
    <property type="entry name" value="INACTIVE PHENOLPHTHIOCEROL SYNTHESIS POLYKETIDE SYNTHASE TYPE I PKS1-RELATED"/>
    <property type="match status" value="1"/>
</dbReference>
<keyword evidence="10" id="KW-1185">Reference proteome</keyword>
<dbReference type="InterPro" id="IPR050091">
    <property type="entry name" value="PKS_NRPS_Biosynth_Enz"/>
</dbReference>
<dbReference type="InterPro" id="IPR001227">
    <property type="entry name" value="Ac_transferase_dom_sf"/>
</dbReference>
<keyword evidence="2" id="KW-0597">Phosphoprotein</keyword>
<dbReference type="SMART" id="SM00823">
    <property type="entry name" value="PKS_PP"/>
    <property type="match status" value="1"/>
</dbReference>
<dbReference type="GO" id="GO:0004315">
    <property type="term" value="F:3-oxoacyl-[acyl-carrier-protein] synthase activity"/>
    <property type="evidence" value="ECO:0007669"/>
    <property type="project" value="InterPro"/>
</dbReference>
<dbReference type="InterPro" id="IPR014031">
    <property type="entry name" value="Ketoacyl_synth_C"/>
</dbReference>
<dbReference type="Gene3D" id="3.40.366.10">
    <property type="entry name" value="Malonyl-Coenzyme A Acyl Carrier Protein, domain 2"/>
    <property type="match status" value="2"/>
</dbReference>
<dbReference type="InterPro" id="IPR014030">
    <property type="entry name" value="Ketoacyl_synth_N"/>
</dbReference>
<evidence type="ECO:0000256" key="6">
    <source>
        <dbReference type="ARBA" id="ARBA00023315"/>
    </source>
</evidence>
<dbReference type="Pfam" id="PF00698">
    <property type="entry name" value="Acyl_transf_1"/>
    <property type="match status" value="2"/>
</dbReference>
<proteinExistence type="predicted"/>
<dbReference type="FunFam" id="3.40.47.10:FF:000019">
    <property type="entry name" value="Polyketide synthase type I"/>
    <property type="match status" value="1"/>
</dbReference>
<keyword evidence="1" id="KW-0596">Phosphopantetheine</keyword>
<dbReference type="Pfam" id="PF00109">
    <property type="entry name" value="ketoacyl-synt"/>
    <property type="match status" value="1"/>
</dbReference>
<evidence type="ECO:0000256" key="5">
    <source>
        <dbReference type="ARBA" id="ARBA00023268"/>
    </source>
</evidence>
<protein>
    <submittedName>
        <fullName evidence="9">Acyltransferase domain-containing protein</fullName>
    </submittedName>
</protein>
<dbReference type="PANTHER" id="PTHR43775">
    <property type="entry name" value="FATTY ACID SYNTHASE"/>
    <property type="match status" value="1"/>
</dbReference>
<evidence type="ECO:0000259" key="7">
    <source>
        <dbReference type="PROSITE" id="PS50075"/>
    </source>
</evidence>